<reference evidence="4 5" key="1">
    <citation type="submission" date="2020-07" db="EMBL/GenBank/DDBJ databases">
        <title>Moheibacter lacus sp. nov., a member of the family Flavobacteriaceae isolated from freshwater lake sediment.</title>
        <authorList>
            <person name="Liu Y."/>
        </authorList>
    </citation>
    <scope>NUCLEOTIDE SEQUENCE [LARGE SCALE GENOMIC DNA]</scope>
    <source>
        <strain evidence="4 5">BDHS18</strain>
    </source>
</reference>
<dbReference type="InterPro" id="IPR020845">
    <property type="entry name" value="AMP-binding_CS"/>
</dbReference>
<dbReference type="PRINTS" id="PR00154">
    <property type="entry name" value="AMPBINDING"/>
</dbReference>
<dbReference type="InterPro" id="IPR042099">
    <property type="entry name" value="ANL_N_sf"/>
</dbReference>
<gene>
    <name evidence="4" type="ORF">HU137_11630</name>
</gene>
<evidence type="ECO:0000313" key="4">
    <source>
        <dbReference type="EMBL" id="MBA5630424.1"/>
    </source>
</evidence>
<dbReference type="GO" id="GO:0004467">
    <property type="term" value="F:long-chain fatty acid-CoA ligase activity"/>
    <property type="evidence" value="ECO:0007669"/>
    <property type="project" value="TreeGrafter"/>
</dbReference>
<keyword evidence="2" id="KW-0067">ATP-binding</keyword>
<dbReference type="Pfam" id="PF00501">
    <property type="entry name" value="AMP-binding"/>
    <property type="match status" value="1"/>
</dbReference>
<proteinExistence type="predicted"/>
<accession>A0A838ZTV4</accession>
<dbReference type="PROSITE" id="PS00455">
    <property type="entry name" value="AMP_BINDING"/>
    <property type="match status" value="1"/>
</dbReference>
<evidence type="ECO:0000256" key="2">
    <source>
        <dbReference type="ARBA" id="ARBA00022840"/>
    </source>
</evidence>
<organism evidence="4 5">
    <name type="scientific">Moheibacter lacus</name>
    <dbReference type="NCBI Taxonomy" id="2745851"/>
    <lineage>
        <taxon>Bacteria</taxon>
        <taxon>Pseudomonadati</taxon>
        <taxon>Bacteroidota</taxon>
        <taxon>Flavobacteriia</taxon>
        <taxon>Flavobacteriales</taxon>
        <taxon>Weeksellaceae</taxon>
        <taxon>Moheibacter</taxon>
    </lineage>
</organism>
<evidence type="ECO:0000313" key="5">
    <source>
        <dbReference type="Proteomes" id="UP000552241"/>
    </source>
</evidence>
<evidence type="ECO:0000256" key="1">
    <source>
        <dbReference type="ARBA" id="ARBA00022741"/>
    </source>
</evidence>
<dbReference type="InterPro" id="IPR020459">
    <property type="entry name" value="AMP-binding"/>
</dbReference>
<dbReference type="CDD" id="cd05907">
    <property type="entry name" value="VL_LC_FACS_like"/>
    <property type="match status" value="1"/>
</dbReference>
<keyword evidence="1" id="KW-0547">Nucleotide-binding</keyword>
<dbReference type="Gene3D" id="3.40.50.12780">
    <property type="entry name" value="N-terminal domain of ligase-like"/>
    <property type="match status" value="1"/>
</dbReference>
<dbReference type="PANTHER" id="PTHR43272">
    <property type="entry name" value="LONG-CHAIN-FATTY-ACID--COA LIGASE"/>
    <property type="match status" value="1"/>
</dbReference>
<dbReference type="GO" id="GO:0016020">
    <property type="term" value="C:membrane"/>
    <property type="evidence" value="ECO:0007669"/>
    <property type="project" value="TreeGrafter"/>
</dbReference>
<dbReference type="Proteomes" id="UP000552241">
    <property type="component" value="Unassembled WGS sequence"/>
</dbReference>
<dbReference type="AlphaFoldDB" id="A0A838ZTV4"/>
<dbReference type="PANTHER" id="PTHR43272:SF33">
    <property type="entry name" value="AMP-BINDING DOMAIN-CONTAINING PROTEIN-RELATED"/>
    <property type="match status" value="1"/>
</dbReference>
<dbReference type="Pfam" id="PF23562">
    <property type="entry name" value="AMP-binding_C_3"/>
    <property type="match status" value="1"/>
</dbReference>
<name>A0A838ZTV4_9FLAO</name>
<dbReference type="InterPro" id="IPR000873">
    <property type="entry name" value="AMP-dep_synth/lig_dom"/>
</dbReference>
<dbReference type="RefSeq" id="WP_182044021.1">
    <property type="nucleotide sequence ID" value="NZ_JACDZE010000004.1"/>
</dbReference>
<comment type="caution">
    <text evidence="4">The sequence shown here is derived from an EMBL/GenBank/DDBJ whole genome shotgun (WGS) entry which is preliminary data.</text>
</comment>
<dbReference type="EMBL" id="JACDZE010000004">
    <property type="protein sequence ID" value="MBA5630424.1"/>
    <property type="molecule type" value="Genomic_DNA"/>
</dbReference>
<evidence type="ECO:0000259" key="3">
    <source>
        <dbReference type="Pfam" id="PF00501"/>
    </source>
</evidence>
<dbReference type="SUPFAM" id="SSF56801">
    <property type="entry name" value="Acetyl-CoA synthetase-like"/>
    <property type="match status" value="1"/>
</dbReference>
<sequence length="595" mass="66560">MKITRLFDFLAYQLKNSPRPDSIVMKRHGEWIPISTQEYVNKANAISRGFLNLGVKHGDKIAIASTTNRTEWNLLDIGLQQIGCISIPVYPTISESDYAYIFNDAEVKFAFVSDAALYEKITSIKNQVPSLVSVYTFDNVDGAPNINEILDLGSDADNQHEVDAVKQQVKSEDLVTIIYTSGTTGRPKGVMLSHNNILSNVLGSNPRVPKFPSEKPKALSFLPLCHIFERMLIYLYTYNGIGIYYAENMETIGDNLKEVQPDVMTVVPRLVEKVYAKIYDKGAAAGGIKTKIFMWALKLVEDYQPFESKGLGWTIKHKIADAIVFKKWREGVGGNLTCMVSGSAALSPRLNRMFWGAGIPILEGYGLTETSPVCSVNSMSKDGFGIGMVGKPIDGVEIKIADDGEIWVKGPNVMMGYYNNPEMTADVITPDGYFKTGDIGELINGNLKITDRKKEIFKTSGGKYIAPQNMENDYKQSRYIEQIMVIGEGEKMPCALIQPNFENVATWANTEGISVPSAKEEMVKNEKVIDLIQKELDTHNKSYGHWEQVKQFRLTPTEWSIDGGELTPTLKLKRKIVLNKYKDLYKEIYGHFPGE</sequence>
<feature type="domain" description="AMP-dependent synthetase/ligase" evidence="3">
    <location>
        <begin position="19"/>
        <end position="418"/>
    </location>
</feature>
<keyword evidence="5" id="KW-1185">Reference proteome</keyword>
<keyword evidence="4" id="KW-0436">Ligase</keyword>
<protein>
    <submittedName>
        <fullName evidence="4">Long-chain fatty acid--CoA ligase</fullName>
    </submittedName>
</protein>
<dbReference type="GO" id="GO:0005524">
    <property type="term" value="F:ATP binding"/>
    <property type="evidence" value="ECO:0007669"/>
    <property type="project" value="UniProtKB-KW"/>
</dbReference>